<reference evidence="5" key="1">
    <citation type="submission" date="2016-02" db="EMBL/GenBank/DDBJ databases">
        <title>Draft genome sequence of Microdochium bolleyi, a fungal endophyte of beachgrass.</title>
        <authorList>
            <consortium name="DOE Joint Genome Institute"/>
            <person name="David A.S."/>
            <person name="May G."/>
            <person name="Haridas S."/>
            <person name="Lim J."/>
            <person name="Wang M."/>
            <person name="Labutti K."/>
            <person name="Lipzen A."/>
            <person name="Barry K."/>
            <person name="Grigoriev I.V."/>
        </authorList>
    </citation>
    <scope>NUCLEOTIDE SEQUENCE [LARGE SCALE GENOMIC DNA]</scope>
    <source>
        <strain evidence="5">J235TASD1</strain>
    </source>
</reference>
<organism evidence="4 5">
    <name type="scientific">Microdochium bolleyi</name>
    <dbReference type="NCBI Taxonomy" id="196109"/>
    <lineage>
        <taxon>Eukaryota</taxon>
        <taxon>Fungi</taxon>
        <taxon>Dikarya</taxon>
        <taxon>Ascomycota</taxon>
        <taxon>Pezizomycotina</taxon>
        <taxon>Sordariomycetes</taxon>
        <taxon>Xylariomycetidae</taxon>
        <taxon>Xylariales</taxon>
        <taxon>Microdochiaceae</taxon>
        <taxon>Microdochium</taxon>
    </lineage>
</organism>
<dbReference type="InParanoid" id="A0A136JCJ4"/>
<evidence type="ECO:0000313" key="5">
    <source>
        <dbReference type="Proteomes" id="UP000070501"/>
    </source>
</evidence>
<dbReference type="STRING" id="196109.A0A136JCJ4"/>
<proteinExistence type="predicted"/>
<feature type="chain" id="PRO_5007293674" description="DUF7136 domain-containing protein" evidence="2">
    <location>
        <begin position="28"/>
        <end position="311"/>
    </location>
</feature>
<feature type="signal peptide" evidence="2">
    <location>
        <begin position="1"/>
        <end position="27"/>
    </location>
</feature>
<feature type="region of interest" description="Disordered" evidence="1">
    <location>
        <begin position="256"/>
        <end position="281"/>
    </location>
</feature>
<dbReference type="OrthoDB" id="4490227at2759"/>
<evidence type="ECO:0000259" key="3">
    <source>
        <dbReference type="Pfam" id="PF23584"/>
    </source>
</evidence>
<evidence type="ECO:0000313" key="4">
    <source>
        <dbReference type="EMBL" id="KXJ94818.1"/>
    </source>
</evidence>
<evidence type="ECO:0000256" key="2">
    <source>
        <dbReference type="SAM" id="SignalP"/>
    </source>
</evidence>
<dbReference type="Pfam" id="PF23584">
    <property type="entry name" value="DUF7136"/>
    <property type="match status" value="1"/>
</dbReference>
<protein>
    <recommendedName>
        <fullName evidence="3">DUF7136 domain-containing protein</fullName>
    </recommendedName>
</protein>
<dbReference type="InterPro" id="IPR055560">
    <property type="entry name" value="DUF7136"/>
</dbReference>
<gene>
    <name evidence="4" type="ORF">Micbo1qcDRAFT_221293</name>
</gene>
<keyword evidence="5" id="KW-1185">Reference proteome</keyword>
<dbReference type="Proteomes" id="UP000070501">
    <property type="component" value="Unassembled WGS sequence"/>
</dbReference>
<keyword evidence="2" id="KW-0732">Signal</keyword>
<evidence type="ECO:0000256" key="1">
    <source>
        <dbReference type="SAM" id="MobiDB-lite"/>
    </source>
</evidence>
<dbReference type="AlphaFoldDB" id="A0A136JCJ4"/>
<accession>A0A136JCJ4</accession>
<sequence length="311" mass="31993">MKQCLSRAACCVLALAALAGAVDSARADTGLDTAVGGLLDPRAAAITPANIELDLVFPRNETYALKKRFPVIFGIQNAAAAYTHGYHLGWQVRRAGTEYVMGGVDSGGVTAAQFRPETAPADPYFIVNSTNWGLDFVYDYTKVPGQYILEWRFGLSKNCSESSAWFNATTNAVALANSIQFTVVPADDAAGKDIDLAAAGACPALAGVIGIPKVYSTGCPNIGDTGIEAKPCAIQLDDKPLLSSLSALLPAGATQTPTLSSASVSSTSTRRPGATTAATPNGAAMPMMTAAPDRGYVMGLAGVLGAGVVLI</sequence>
<feature type="domain" description="DUF7136" evidence="3">
    <location>
        <begin position="47"/>
        <end position="258"/>
    </location>
</feature>
<dbReference type="EMBL" id="KQ964247">
    <property type="protein sequence ID" value="KXJ94818.1"/>
    <property type="molecule type" value="Genomic_DNA"/>
</dbReference>
<name>A0A136JCJ4_9PEZI</name>